<dbReference type="EMBL" id="WNWQ01000669">
    <property type="protein sequence ID" value="KAE9964758.1"/>
    <property type="molecule type" value="Genomic_DNA"/>
</dbReference>
<comment type="caution">
    <text evidence="3">The sequence shown here is derived from an EMBL/GenBank/DDBJ whole genome shotgun (WGS) entry which is preliminary data.</text>
</comment>
<evidence type="ECO:0000313" key="4">
    <source>
        <dbReference type="Proteomes" id="UP000433883"/>
    </source>
</evidence>
<protein>
    <submittedName>
        <fullName evidence="3">Uncharacterized protein</fullName>
    </submittedName>
</protein>
<dbReference type="Proteomes" id="UP000433883">
    <property type="component" value="Unassembled WGS sequence"/>
</dbReference>
<feature type="region of interest" description="Disordered" evidence="1">
    <location>
        <begin position="118"/>
        <end position="162"/>
    </location>
</feature>
<name>A0A8H3U8F4_VENIN</name>
<dbReference type="AlphaFoldDB" id="A0A8H3U8F4"/>
<dbReference type="Pfam" id="PF12505">
    <property type="entry name" value="DUF3712"/>
    <property type="match status" value="1"/>
</dbReference>
<gene>
    <name evidence="3" type="ORF">BLS_008081</name>
</gene>
<feature type="signal peptide" evidence="2">
    <location>
        <begin position="1"/>
        <end position="18"/>
    </location>
</feature>
<keyword evidence="2" id="KW-0732">Signal</keyword>
<reference evidence="3 4" key="1">
    <citation type="submission" date="2019-11" db="EMBL/GenBank/DDBJ databases">
        <title>Venturia inaequalis Genome Resource.</title>
        <authorList>
            <person name="Lichtner F.J."/>
        </authorList>
    </citation>
    <scope>NUCLEOTIDE SEQUENCE [LARGE SCALE GENOMIC DNA]</scope>
    <source>
        <strain evidence="3">Bline_iso_100314</strain>
    </source>
</reference>
<organism evidence="3 4">
    <name type="scientific">Venturia inaequalis</name>
    <name type="common">Apple scab fungus</name>
    <dbReference type="NCBI Taxonomy" id="5025"/>
    <lineage>
        <taxon>Eukaryota</taxon>
        <taxon>Fungi</taxon>
        <taxon>Dikarya</taxon>
        <taxon>Ascomycota</taxon>
        <taxon>Pezizomycotina</taxon>
        <taxon>Dothideomycetes</taxon>
        <taxon>Pleosporomycetidae</taxon>
        <taxon>Venturiales</taxon>
        <taxon>Venturiaceae</taxon>
        <taxon>Venturia</taxon>
    </lineage>
</organism>
<sequence>MKFLYLLLVSLLTASVSASKWRLCCCAGWNDCNQFVCDPDSAQNIVDLLSGTYVRSKKAWDRYTGSPIGGLDGWIYAKDDGFIGGKEMSNKCSRDYDLSSRCFDPKLKTGEYSDYSNDGKKIGSRQTLDGGLGGVGAQLKPKKPKSKGGGGGDDPPPARTDGKWIQSDQFVRMDRLIQAIVNYSKIEVISYDISEATATSFVTSIEGRITGAGPVYGSILAMPVDAIGPAGKFATLAVSDTKMTPSGATISIINQKIEITDMTAFLAFVKAIMQDDTCGLSLFAKSATIKALMIRKTIEFSKPAEVVGWKGLNAGLVSFKPGKVVVKIDSSSQTSIDLGVANLEMQDKDGRALARLTGQLKVEKGETFHELDISFVPGVESGVKAGDVVRLVGVSGVPQTWLQDAIKFFGVDVVVTKECIEAANF</sequence>
<dbReference type="InterPro" id="IPR022185">
    <property type="entry name" value="DUF3712"/>
</dbReference>
<feature type="chain" id="PRO_5034346443" evidence="2">
    <location>
        <begin position="19"/>
        <end position="425"/>
    </location>
</feature>
<accession>A0A8H3U8F4</accession>
<evidence type="ECO:0000256" key="1">
    <source>
        <dbReference type="SAM" id="MobiDB-lite"/>
    </source>
</evidence>
<proteinExistence type="predicted"/>
<evidence type="ECO:0000256" key="2">
    <source>
        <dbReference type="SAM" id="SignalP"/>
    </source>
</evidence>
<evidence type="ECO:0000313" key="3">
    <source>
        <dbReference type="EMBL" id="KAE9964758.1"/>
    </source>
</evidence>